<proteinExistence type="predicted"/>
<dbReference type="Proteomes" id="UP000075670">
    <property type="component" value="Unassembled WGS sequence"/>
</dbReference>
<comment type="caution">
    <text evidence="2">The sequence shown here is derived from an EMBL/GenBank/DDBJ whole genome shotgun (WGS) entry which is preliminary data.</text>
</comment>
<dbReference type="PATRIC" id="fig|1122241.3.peg.2273"/>
<accession>A0A151AVV6</accession>
<reference evidence="2 3" key="1">
    <citation type="submission" date="2016-02" db="EMBL/GenBank/DDBJ databases">
        <title>Genome sequence of Moorella mulderi DSM 14980.</title>
        <authorList>
            <person name="Poehlein A."/>
            <person name="Daniel R."/>
        </authorList>
    </citation>
    <scope>NUCLEOTIDE SEQUENCE [LARGE SCALE GENOMIC DNA]</scope>
    <source>
        <strain evidence="2 3">DSM 14980</strain>
    </source>
</reference>
<dbReference type="AlphaFoldDB" id="A0A151AVV6"/>
<dbReference type="EMBL" id="LTBC01000008">
    <property type="protein sequence ID" value="KYH31768.1"/>
    <property type="molecule type" value="Genomic_DNA"/>
</dbReference>
<organism evidence="2 3">
    <name type="scientific">Moorella mulderi DSM 14980</name>
    <dbReference type="NCBI Taxonomy" id="1122241"/>
    <lineage>
        <taxon>Bacteria</taxon>
        <taxon>Bacillati</taxon>
        <taxon>Bacillota</taxon>
        <taxon>Clostridia</taxon>
        <taxon>Neomoorellales</taxon>
        <taxon>Neomoorellaceae</taxon>
        <taxon>Neomoorella</taxon>
    </lineage>
</organism>
<protein>
    <submittedName>
        <fullName evidence="2">Uncharacterized protein</fullName>
    </submittedName>
</protein>
<dbReference type="RefSeq" id="WP_062284726.1">
    <property type="nucleotide sequence ID" value="NZ_LTBC01000008.1"/>
</dbReference>
<sequence>MNDGTDPGLTVPATPVAMENSRGSPRWKVTPANLYDGTIDKLKEKFDVSWEAMINRLDELGIQNKTLTKNVN</sequence>
<evidence type="ECO:0000313" key="3">
    <source>
        <dbReference type="Proteomes" id="UP000075670"/>
    </source>
</evidence>
<evidence type="ECO:0000256" key="1">
    <source>
        <dbReference type="SAM" id="MobiDB-lite"/>
    </source>
</evidence>
<feature type="region of interest" description="Disordered" evidence="1">
    <location>
        <begin position="1"/>
        <end position="24"/>
    </location>
</feature>
<evidence type="ECO:0000313" key="2">
    <source>
        <dbReference type="EMBL" id="KYH31768.1"/>
    </source>
</evidence>
<keyword evidence="3" id="KW-1185">Reference proteome</keyword>
<gene>
    <name evidence="2" type="ORF">MOMUL_21340</name>
</gene>
<name>A0A151AVV6_9FIRM</name>